<evidence type="ECO:0000259" key="1">
    <source>
        <dbReference type="Pfam" id="PF01814"/>
    </source>
</evidence>
<dbReference type="InterPro" id="IPR012312">
    <property type="entry name" value="Hemerythrin-like"/>
</dbReference>
<dbReference type="AlphaFoldDB" id="H5UNN1"/>
<accession>H5UNN1</accession>
<gene>
    <name evidence="2" type="ORF">MOPEL_009_00290</name>
</gene>
<dbReference type="OrthoDB" id="5183396at2"/>
<evidence type="ECO:0000313" key="2">
    <source>
        <dbReference type="EMBL" id="GAB47339.1"/>
    </source>
</evidence>
<sequence>MAHKTEFVIPRPTSGDLIDAIIDDHRVMEALLRDIRDSTADRDGARRACAALLVAHSEAEEEKVYPTLRRKTDEVGEHEADHGEEEHAEGLVAMLELLEAKGTDTQKFDDAAEKLSNYLYHHFVEEELTILNPARTELSDAQRADLGSAFLAARSELLDSDCGDVENVRRLVKEAVADGTIESTDIPDAPAD</sequence>
<protein>
    <recommendedName>
        <fullName evidence="1">Hemerythrin-like domain-containing protein</fullName>
    </recommendedName>
</protein>
<name>H5UNN1_9MICO</name>
<dbReference type="EMBL" id="BAFE01000009">
    <property type="protein sequence ID" value="GAB47339.1"/>
    <property type="molecule type" value="Genomic_DNA"/>
</dbReference>
<dbReference type="PANTHER" id="PTHR35585:SF1">
    <property type="entry name" value="HHE DOMAIN PROTEIN (AFU_ORTHOLOGUE AFUA_4G00730)"/>
    <property type="match status" value="1"/>
</dbReference>
<dbReference type="PANTHER" id="PTHR35585">
    <property type="entry name" value="HHE DOMAIN PROTEIN (AFU_ORTHOLOGUE AFUA_4G00730)"/>
    <property type="match status" value="1"/>
</dbReference>
<dbReference type="RefSeq" id="WP_009481237.1">
    <property type="nucleotide sequence ID" value="NZ_BAFE01000009.1"/>
</dbReference>
<proteinExistence type="predicted"/>
<evidence type="ECO:0000313" key="3">
    <source>
        <dbReference type="Proteomes" id="UP000004367"/>
    </source>
</evidence>
<organism evidence="2 3">
    <name type="scientific">Mobilicoccus pelagius NBRC 104925</name>
    <dbReference type="NCBI Taxonomy" id="1089455"/>
    <lineage>
        <taxon>Bacteria</taxon>
        <taxon>Bacillati</taxon>
        <taxon>Actinomycetota</taxon>
        <taxon>Actinomycetes</taxon>
        <taxon>Micrococcales</taxon>
        <taxon>Dermatophilaceae</taxon>
        <taxon>Mobilicoccus</taxon>
    </lineage>
</organism>
<dbReference type="Pfam" id="PF01814">
    <property type="entry name" value="Hemerythrin"/>
    <property type="match status" value="1"/>
</dbReference>
<comment type="caution">
    <text evidence="2">The sequence shown here is derived from an EMBL/GenBank/DDBJ whole genome shotgun (WGS) entry which is preliminary data.</text>
</comment>
<reference evidence="2 3" key="1">
    <citation type="submission" date="2012-02" db="EMBL/GenBank/DDBJ databases">
        <title>Whole genome shotgun sequence of Mobilicoccus pelagius NBRC 104925.</title>
        <authorList>
            <person name="Yoshida Y."/>
            <person name="Hosoyama A."/>
            <person name="Tsuchikane K."/>
            <person name="Katsumata H."/>
            <person name="Yamazaki S."/>
            <person name="Fujita N."/>
        </authorList>
    </citation>
    <scope>NUCLEOTIDE SEQUENCE [LARGE SCALE GENOMIC DNA]</scope>
    <source>
        <strain evidence="2 3">NBRC 104925</strain>
    </source>
</reference>
<dbReference type="STRING" id="1089455.MOPEL_009_00290"/>
<dbReference type="Gene3D" id="1.20.120.520">
    <property type="entry name" value="nmb1532 protein domain like"/>
    <property type="match status" value="1"/>
</dbReference>
<dbReference type="Proteomes" id="UP000004367">
    <property type="component" value="Unassembled WGS sequence"/>
</dbReference>
<dbReference type="eggNOG" id="COG5592">
    <property type="taxonomic scope" value="Bacteria"/>
</dbReference>
<feature type="domain" description="Hemerythrin-like" evidence="1">
    <location>
        <begin position="17"/>
        <end position="131"/>
    </location>
</feature>
<keyword evidence="3" id="KW-1185">Reference proteome</keyword>